<dbReference type="SUPFAM" id="SSF55418">
    <property type="entry name" value="eIF4e-like"/>
    <property type="match status" value="1"/>
</dbReference>
<feature type="compositionally biased region" description="Polar residues" evidence="2">
    <location>
        <begin position="290"/>
        <end position="300"/>
    </location>
</feature>
<dbReference type="Pfam" id="PF08939">
    <property type="entry name" value="Bles03"/>
    <property type="match status" value="1"/>
</dbReference>
<feature type="compositionally biased region" description="Basic residues" evidence="2">
    <location>
        <begin position="319"/>
        <end position="329"/>
    </location>
</feature>
<dbReference type="Proteomes" id="UP000279259">
    <property type="component" value="Unassembled WGS sequence"/>
</dbReference>
<protein>
    <submittedName>
        <fullName evidence="3">Uncharacterized protein</fullName>
    </submittedName>
</protein>
<dbReference type="Gene3D" id="3.30.760.10">
    <property type="entry name" value="RNA Cap, Translation Initiation Factor Eif4e"/>
    <property type="match status" value="1"/>
</dbReference>
<reference evidence="3 4" key="1">
    <citation type="submission" date="2018-11" db="EMBL/GenBank/DDBJ databases">
        <title>Genome sequence of Saitozyma podzolica DSM 27192.</title>
        <authorList>
            <person name="Aliyu H."/>
            <person name="Gorte O."/>
            <person name="Ochsenreither K."/>
        </authorList>
    </citation>
    <scope>NUCLEOTIDE SEQUENCE [LARGE SCALE GENOMIC DNA]</scope>
    <source>
        <strain evidence="3 4">DSM 27192</strain>
    </source>
</reference>
<dbReference type="InterPro" id="IPR015034">
    <property type="entry name" value="Bles03"/>
</dbReference>
<evidence type="ECO:0000313" key="3">
    <source>
        <dbReference type="EMBL" id="RSH88768.1"/>
    </source>
</evidence>
<name>A0A427YCF4_9TREE</name>
<dbReference type="EMBL" id="RSCD01000016">
    <property type="protein sequence ID" value="RSH88768.1"/>
    <property type="molecule type" value="Genomic_DNA"/>
</dbReference>
<feature type="region of interest" description="Disordered" evidence="2">
    <location>
        <begin position="251"/>
        <end position="329"/>
    </location>
</feature>
<keyword evidence="4" id="KW-1185">Reference proteome</keyword>
<comment type="similarity">
    <text evidence="1">Belongs to the UPF0696 family.</text>
</comment>
<evidence type="ECO:0000256" key="2">
    <source>
        <dbReference type="SAM" id="MobiDB-lite"/>
    </source>
</evidence>
<dbReference type="PANTHER" id="PTHR31977">
    <property type="entry name" value="UPF0696 PROTEIN C11ORF68"/>
    <property type="match status" value="1"/>
</dbReference>
<comment type="caution">
    <text evidence="3">The sequence shown here is derived from an EMBL/GenBank/DDBJ whole genome shotgun (WGS) entry which is preliminary data.</text>
</comment>
<dbReference type="AlphaFoldDB" id="A0A427YCF4"/>
<evidence type="ECO:0000256" key="1">
    <source>
        <dbReference type="ARBA" id="ARBA00010568"/>
    </source>
</evidence>
<dbReference type="PANTHER" id="PTHR31977:SF1">
    <property type="entry name" value="UPF0696 PROTEIN C11ORF68"/>
    <property type="match status" value="1"/>
</dbReference>
<dbReference type="OrthoDB" id="10067381at2759"/>
<sequence>MGDSARDRYFWSPEHDLTIQDFIKKTRPSIVTDDVAPWIWVQGSDAPKKDPEVDGAKGGVIQEARKIVDRLTKRMAEIEDDDDIPVRASKGKKSKKVVREEAHENAKEELHELSVISTWTVGKWLLFPQRISVDGMWSALAQSVADGPLRDAGVFLAKVAPTPAGQAEGEQRPHVICLYIPDVYDLKVVRKVLETLLGKHGLEPSAVKSDLYTLAGIDSNHPSKLRSTIWRPYEVITGGKDAVEKLKAQYKPQKGADGKKQVGQDGFIDSDSEDEKISRMNKRKARVTGADSSAKSSSTQTKEEKRSVTTDEQEQAAPRMKKHKAASAA</sequence>
<evidence type="ECO:0000313" key="4">
    <source>
        <dbReference type="Proteomes" id="UP000279259"/>
    </source>
</evidence>
<organism evidence="3 4">
    <name type="scientific">Saitozyma podzolica</name>
    <dbReference type="NCBI Taxonomy" id="1890683"/>
    <lineage>
        <taxon>Eukaryota</taxon>
        <taxon>Fungi</taxon>
        <taxon>Dikarya</taxon>
        <taxon>Basidiomycota</taxon>
        <taxon>Agaricomycotina</taxon>
        <taxon>Tremellomycetes</taxon>
        <taxon>Tremellales</taxon>
        <taxon>Trimorphomycetaceae</taxon>
        <taxon>Saitozyma</taxon>
    </lineage>
</organism>
<gene>
    <name evidence="3" type="ORF">EHS25_002996</name>
</gene>
<dbReference type="STRING" id="1890683.A0A427YCF4"/>
<accession>A0A427YCF4</accession>
<proteinExistence type="inferred from homology"/>
<dbReference type="InterPro" id="IPR023398">
    <property type="entry name" value="TIF_eIF4e-like"/>
</dbReference>